<dbReference type="AlphaFoldDB" id="A0AAV2H0C0"/>
<accession>A0AAV2H0C0</accession>
<organism evidence="3 4">
    <name type="scientific">Lymnaea stagnalis</name>
    <name type="common">Great pond snail</name>
    <name type="synonym">Helix stagnalis</name>
    <dbReference type="NCBI Taxonomy" id="6523"/>
    <lineage>
        <taxon>Eukaryota</taxon>
        <taxon>Metazoa</taxon>
        <taxon>Spiralia</taxon>
        <taxon>Lophotrochozoa</taxon>
        <taxon>Mollusca</taxon>
        <taxon>Gastropoda</taxon>
        <taxon>Heterobranchia</taxon>
        <taxon>Euthyneura</taxon>
        <taxon>Panpulmonata</taxon>
        <taxon>Hygrophila</taxon>
        <taxon>Lymnaeoidea</taxon>
        <taxon>Lymnaeidae</taxon>
        <taxon>Lymnaea</taxon>
    </lineage>
</organism>
<feature type="compositionally biased region" description="Low complexity" evidence="1">
    <location>
        <begin position="108"/>
        <end position="118"/>
    </location>
</feature>
<evidence type="ECO:0000313" key="4">
    <source>
        <dbReference type="Proteomes" id="UP001497497"/>
    </source>
</evidence>
<feature type="region of interest" description="Disordered" evidence="1">
    <location>
        <begin position="101"/>
        <end position="136"/>
    </location>
</feature>
<keyword evidence="4" id="KW-1185">Reference proteome</keyword>
<feature type="region of interest" description="Disordered" evidence="1">
    <location>
        <begin position="25"/>
        <end position="62"/>
    </location>
</feature>
<keyword evidence="2" id="KW-1133">Transmembrane helix</keyword>
<feature type="compositionally biased region" description="Polar residues" evidence="1">
    <location>
        <begin position="51"/>
        <end position="62"/>
    </location>
</feature>
<evidence type="ECO:0000256" key="2">
    <source>
        <dbReference type="SAM" id="Phobius"/>
    </source>
</evidence>
<evidence type="ECO:0000313" key="3">
    <source>
        <dbReference type="EMBL" id="CAL1526237.1"/>
    </source>
</evidence>
<reference evidence="3 4" key="1">
    <citation type="submission" date="2024-04" db="EMBL/GenBank/DDBJ databases">
        <authorList>
            <consortium name="Genoscope - CEA"/>
            <person name="William W."/>
        </authorList>
    </citation>
    <scope>NUCLEOTIDE SEQUENCE [LARGE SCALE GENOMIC DNA]</scope>
</reference>
<evidence type="ECO:0000256" key="1">
    <source>
        <dbReference type="SAM" id="MobiDB-lite"/>
    </source>
</evidence>
<feature type="region of interest" description="Disordered" evidence="1">
    <location>
        <begin position="151"/>
        <end position="180"/>
    </location>
</feature>
<feature type="transmembrane region" description="Helical" evidence="2">
    <location>
        <begin position="195"/>
        <end position="222"/>
    </location>
</feature>
<dbReference type="EMBL" id="CAXITT010000003">
    <property type="protein sequence ID" value="CAL1526237.1"/>
    <property type="molecule type" value="Genomic_DNA"/>
</dbReference>
<protein>
    <submittedName>
        <fullName evidence="3">Uncharacterized protein</fullName>
    </submittedName>
</protein>
<comment type="caution">
    <text evidence="3">The sequence shown here is derived from an EMBL/GenBank/DDBJ whole genome shotgun (WGS) entry which is preliminary data.</text>
</comment>
<feature type="region of interest" description="Disordered" evidence="1">
    <location>
        <begin position="280"/>
        <end position="300"/>
    </location>
</feature>
<name>A0AAV2H0C0_LYMST</name>
<proteinExistence type="predicted"/>
<dbReference type="Proteomes" id="UP001497497">
    <property type="component" value="Unassembled WGS sequence"/>
</dbReference>
<keyword evidence="2" id="KW-0812">Transmembrane</keyword>
<gene>
    <name evidence="3" type="ORF">GSLYS_00000414001</name>
</gene>
<keyword evidence="2" id="KW-0472">Membrane</keyword>
<sequence length="314" mass="33735">MANTSDQFHGYSDDISRLVQKALATSNLDATPTKLRSESKSSRKPSSNQSTESSLSPGQDSFYNLSGHLDRISLSNSDPPKYSDVAGTYDYNGIYSLSGPISKHRPKSLNSQNSLQDSSKLRALPTPRNRNSEKITEQVNVDIHNGYNSQVKKKKTPLDSRVRSHPKPAQQVKSYTNELETGPPYYGSRNKRVKLLTAGLVIAAVIVLVLTLFVILLALGIISPGDSTTDTSRLNAAKVSSSTISPPTGVAITPTSGTAQNRSTSTEKFVTIIWDERTATPTAAPPASPPTTASPGSTNLGPTITEKIFIIFDG</sequence>